<gene>
    <name evidence="10" type="ORF">GCM10025868_45930</name>
</gene>
<evidence type="ECO:0000313" key="11">
    <source>
        <dbReference type="Proteomes" id="UP001157017"/>
    </source>
</evidence>
<keyword evidence="3" id="KW-1003">Cell membrane</keyword>
<dbReference type="EMBL" id="BSUZ01000001">
    <property type="protein sequence ID" value="GMA89343.1"/>
    <property type="molecule type" value="Genomic_DNA"/>
</dbReference>
<dbReference type="PROSITE" id="PS50850">
    <property type="entry name" value="MFS"/>
    <property type="match status" value="1"/>
</dbReference>
<keyword evidence="4 8" id="KW-0812">Transmembrane</keyword>
<evidence type="ECO:0000256" key="6">
    <source>
        <dbReference type="ARBA" id="ARBA00023136"/>
    </source>
</evidence>
<comment type="caution">
    <text evidence="10">The sequence shown here is derived from an EMBL/GenBank/DDBJ whole genome shotgun (WGS) entry which is preliminary data.</text>
</comment>
<feature type="region of interest" description="Disordered" evidence="7">
    <location>
        <begin position="170"/>
        <end position="251"/>
    </location>
</feature>
<feature type="transmembrane region" description="Helical" evidence="8">
    <location>
        <begin position="82"/>
        <end position="105"/>
    </location>
</feature>
<dbReference type="SUPFAM" id="SSF103473">
    <property type="entry name" value="MFS general substrate transporter"/>
    <property type="match status" value="1"/>
</dbReference>
<feature type="compositionally biased region" description="Low complexity" evidence="7">
    <location>
        <begin position="201"/>
        <end position="245"/>
    </location>
</feature>
<keyword evidence="5 8" id="KW-1133">Transmembrane helix</keyword>
<protein>
    <recommendedName>
        <fullName evidence="9">Major facilitator superfamily (MFS) profile domain-containing protein</fullName>
    </recommendedName>
</protein>
<evidence type="ECO:0000256" key="7">
    <source>
        <dbReference type="SAM" id="MobiDB-lite"/>
    </source>
</evidence>
<keyword evidence="11" id="KW-1185">Reference proteome</keyword>
<dbReference type="Gene3D" id="1.20.1720.10">
    <property type="entry name" value="Multidrug resistance protein D"/>
    <property type="match status" value="1"/>
</dbReference>
<sequence length="251" mass="25943">MVVLDGTIVNIALPHIQTDLDFSPANLSWVVNAYTLAFGGLLLLGGRAGDLLGRRKVFMAGVGLFALASLAGGIAQTSGQMLAARIVQGVGAAIASPTALSLITTTFPAGRERNRAFGVYAAMSGAGAAIGLILGGVLTEVDWRLTFFINVPIGALVLFMAPRFLGESDRETGASTCPVRSPPPAASSPWSTASPTPPRRSSPARTTRGPTRRPSASSGPASCCWWRSSSSSRARSTRSCRSASWPTAPAA</sequence>
<feature type="transmembrane region" description="Helical" evidence="8">
    <location>
        <begin position="27"/>
        <end position="45"/>
    </location>
</feature>
<accession>A0ABQ6JPM3</accession>
<feature type="domain" description="Major facilitator superfamily (MFS) profile" evidence="9">
    <location>
        <begin position="1"/>
        <end position="251"/>
    </location>
</feature>
<evidence type="ECO:0000256" key="5">
    <source>
        <dbReference type="ARBA" id="ARBA00022989"/>
    </source>
</evidence>
<evidence type="ECO:0000256" key="2">
    <source>
        <dbReference type="ARBA" id="ARBA00022448"/>
    </source>
</evidence>
<organism evidence="10 11">
    <name type="scientific">Angustibacter aerolatus</name>
    <dbReference type="NCBI Taxonomy" id="1162965"/>
    <lineage>
        <taxon>Bacteria</taxon>
        <taxon>Bacillati</taxon>
        <taxon>Actinomycetota</taxon>
        <taxon>Actinomycetes</taxon>
        <taxon>Kineosporiales</taxon>
        <taxon>Kineosporiaceae</taxon>
    </lineage>
</organism>
<dbReference type="InterPro" id="IPR020846">
    <property type="entry name" value="MFS_dom"/>
</dbReference>
<name>A0ABQ6JPM3_9ACTN</name>
<dbReference type="CDD" id="cd17321">
    <property type="entry name" value="MFS_MMR_MDR_like"/>
    <property type="match status" value="1"/>
</dbReference>
<dbReference type="PANTHER" id="PTHR42718">
    <property type="entry name" value="MAJOR FACILITATOR SUPERFAMILY MULTIDRUG TRANSPORTER MFSC"/>
    <property type="match status" value="1"/>
</dbReference>
<evidence type="ECO:0000256" key="8">
    <source>
        <dbReference type="SAM" id="Phobius"/>
    </source>
</evidence>
<keyword evidence="2" id="KW-0813">Transport</keyword>
<feature type="transmembrane region" description="Helical" evidence="8">
    <location>
        <begin position="143"/>
        <end position="161"/>
    </location>
</feature>
<dbReference type="InterPro" id="IPR036259">
    <property type="entry name" value="MFS_trans_sf"/>
</dbReference>
<evidence type="ECO:0000313" key="10">
    <source>
        <dbReference type="EMBL" id="GMA89343.1"/>
    </source>
</evidence>
<reference evidence="11" key="1">
    <citation type="journal article" date="2019" name="Int. J. Syst. Evol. Microbiol.">
        <title>The Global Catalogue of Microorganisms (GCM) 10K type strain sequencing project: providing services to taxonomists for standard genome sequencing and annotation.</title>
        <authorList>
            <consortium name="The Broad Institute Genomics Platform"/>
            <consortium name="The Broad Institute Genome Sequencing Center for Infectious Disease"/>
            <person name="Wu L."/>
            <person name="Ma J."/>
        </authorList>
    </citation>
    <scope>NUCLEOTIDE SEQUENCE [LARGE SCALE GENOMIC DNA]</scope>
    <source>
        <strain evidence="11">NBRC 108730</strain>
    </source>
</reference>
<evidence type="ECO:0000256" key="1">
    <source>
        <dbReference type="ARBA" id="ARBA00004651"/>
    </source>
</evidence>
<dbReference type="Proteomes" id="UP001157017">
    <property type="component" value="Unassembled WGS sequence"/>
</dbReference>
<evidence type="ECO:0000256" key="4">
    <source>
        <dbReference type="ARBA" id="ARBA00022692"/>
    </source>
</evidence>
<evidence type="ECO:0000256" key="3">
    <source>
        <dbReference type="ARBA" id="ARBA00022475"/>
    </source>
</evidence>
<feature type="transmembrane region" description="Helical" evidence="8">
    <location>
        <begin position="117"/>
        <end position="137"/>
    </location>
</feature>
<dbReference type="PANTHER" id="PTHR42718:SF46">
    <property type="entry name" value="BLR6921 PROTEIN"/>
    <property type="match status" value="1"/>
</dbReference>
<keyword evidence="6 8" id="KW-0472">Membrane</keyword>
<feature type="transmembrane region" description="Helical" evidence="8">
    <location>
        <begin position="57"/>
        <end position="76"/>
    </location>
</feature>
<dbReference type="Pfam" id="PF07690">
    <property type="entry name" value="MFS_1"/>
    <property type="match status" value="1"/>
</dbReference>
<proteinExistence type="predicted"/>
<evidence type="ECO:0000259" key="9">
    <source>
        <dbReference type="PROSITE" id="PS50850"/>
    </source>
</evidence>
<dbReference type="InterPro" id="IPR011701">
    <property type="entry name" value="MFS"/>
</dbReference>
<comment type="subcellular location">
    <subcellularLocation>
        <location evidence="1">Cell membrane</location>
        <topology evidence="1">Multi-pass membrane protein</topology>
    </subcellularLocation>
</comment>